<sequence length="920" mass="105143">MAFLLYEHLNRVPAKKIKFSGNFTTTPIIIDNGNYECRAGYSHFEEPHITFPNVVYRPRMSKGVLVGNDIQDLESVRHSLKSPFMDNLVVNLDVQEQVMGHVFDKLNAQEPLTNPVVINEVLCNPGVCRSQLTELLFETYNVPKLMFYVDCLASYYNFQRLENTDPNANCLLISFGYQRTHIVPIISFCNTDTPLVFKPLIRAARRLHTGGAHASWMIQRLLQLKYPSHSERITTGLAERLAHSYCWLASNYRREMVEWKSDEFRRSHTVKVQLPFTKPSTEDLKALADRKRAQTERLLNVHRKRQQKQFESTQQRLDNLTQVENLMKQGDSPIVKQILSNLGLSNATDLSHEINACHKIMEKLQIQLNPSKIESTSSIKKIETNSYVNDNQNDDDGNYEKESMDFDSVDESQQDGKFKSSYSYLLETVNTVYTNSFNTVTNELTGRYKRAAELLISQSLPSAVQSQMSLNTSSSDWKFTEAKLRHRIEMAREIEFINGEDFCLWLNSLRDRRLYVSKKRAQRQSRVDLATQIGLHTNDQFDIGSDQDNFTNQSRSTLGTQPSISVNNSGRNGLSSDSTNSGIYRPDEDKYHDSKKVLTERRRMQLEKIRAMAAELKPSRGRSRGNGRGIRSGAVSRGSLKPRGRCRSLRTENDNRVPPLEINPVTDENDTLGEENSDLLGFDDSMEIEQINSSNSLNRLWDPDADENANEDSSLSIVTKKTNTISDYRTDNTGDESENERDQLAVIDSLLALYDPEASKDLGVTDLRVDLDQFYQIHVDTELMRSHEVLFQPSFMGSSEAGLSDCLEFVLRDTSRLLDNSSDPSFPQKIYLTGGVAALPGLVDRIRYDIRPLLPVGSKWDNIEVIVAANPHLDAWHGARHFANSPYAEQYYTTKQMYEEYGSYYFKDHPLGNRYWINTN</sequence>
<organism evidence="4 5">
    <name type="scientific">Schistosoma margrebowiei</name>
    <dbReference type="NCBI Taxonomy" id="48269"/>
    <lineage>
        <taxon>Eukaryota</taxon>
        <taxon>Metazoa</taxon>
        <taxon>Spiralia</taxon>
        <taxon>Lophotrochozoa</taxon>
        <taxon>Platyhelminthes</taxon>
        <taxon>Trematoda</taxon>
        <taxon>Digenea</taxon>
        <taxon>Strigeidida</taxon>
        <taxon>Schistosomatoidea</taxon>
        <taxon>Schistosomatidae</taxon>
        <taxon>Schistosoma</taxon>
    </lineage>
</organism>
<protein>
    <recommendedName>
        <fullName evidence="6">Actin-related protein 5</fullName>
    </recommendedName>
</protein>
<dbReference type="FunFam" id="3.30.420.40:FF:000058">
    <property type="entry name" value="Putative actin-related protein 5"/>
    <property type="match status" value="1"/>
</dbReference>
<feature type="region of interest" description="Disordered" evidence="3">
    <location>
        <begin position="614"/>
        <end position="672"/>
    </location>
</feature>
<dbReference type="InterPro" id="IPR004000">
    <property type="entry name" value="Actin"/>
</dbReference>
<dbReference type="Gene3D" id="3.30.420.40">
    <property type="match status" value="2"/>
</dbReference>
<evidence type="ECO:0000256" key="1">
    <source>
        <dbReference type="ARBA" id="ARBA00003520"/>
    </source>
</evidence>
<name>A0AA84ZHI9_9TREM</name>
<feature type="compositionally biased region" description="Basic and acidic residues" evidence="3">
    <location>
        <begin position="585"/>
        <end position="598"/>
    </location>
</feature>
<dbReference type="PANTHER" id="PTHR11937">
    <property type="entry name" value="ACTIN"/>
    <property type="match status" value="1"/>
</dbReference>
<reference evidence="5" key="1">
    <citation type="submission" date="2023-11" db="UniProtKB">
        <authorList>
            <consortium name="WormBaseParasite"/>
        </authorList>
    </citation>
    <scope>IDENTIFICATION</scope>
</reference>
<feature type="region of interest" description="Disordered" evidence="3">
    <location>
        <begin position="540"/>
        <end position="598"/>
    </location>
</feature>
<accession>A0AA84ZHI9</accession>
<dbReference type="SMART" id="SM00268">
    <property type="entry name" value="ACTIN"/>
    <property type="match status" value="1"/>
</dbReference>
<evidence type="ECO:0000313" key="4">
    <source>
        <dbReference type="Proteomes" id="UP000050790"/>
    </source>
</evidence>
<dbReference type="AlphaFoldDB" id="A0AA84ZHI9"/>
<proteinExistence type="inferred from homology"/>
<comment type="similarity">
    <text evidence="2">Belongs to the actin family.</text>
</comment>
<evidence type="ECO:0000313" key="5">
    <source>
        <dbReference type="WBParaSite" id="SMRG1_31840.1"/>
    </source>
</evidence>
<feature type="region of interest" description="Disordered" evidence="3">
    <location>
        <begin position="384"/>
        <end position="412"/>
    </location>
</feature>
<evidence type="ECO:0008006" key="6">
    <source>
        <dbReference type="Google" id="ProtNLM"/>
    </source>
</evidence>
<evidence type="ECO:0000256" key="2">
    <source>
        <dbReference type="RuleBase" id="RU000487"/>
    </source>
</evidence>
<dbReference type="SUPFAM" id="SSF53067">
    <property type="entry name" value="Actin-like ATPase domain"/>
    <property type="match status" value="2"/>
</dbReference>
<dbReference type="Proteomes" id="UP000050790">
    <property type="component" value="Unassembled WGS sequence"/>
</dbReference>
<evidence type="ECO:0000256" key="3">
    <source>
        <dbReference type="SAM" id="MobiDB-lite"/>
    </source>
</evidence>
<dbReference type="Pfam" id="PF00022">
    <property type="entry name" value="Actin"/>
    <property type="match status" value="2"/>
</dbReference>
<dbReference type="InterPro" id="IPR043129">
    <property type="entry name" value="ATPase_NBD"/>
</dbReference>
<feature type="compositionally biased region" description="Polar residues" evidence="3">
    <location>
        <begin position="540"/>
        <end position="582"/>
    </location>
</feature>
<dbReference type="WBParaSite" id="SMRG1_31840.1">
    <property type="protein sequence ID" value="SMRG1_31840.1"/>
    <property type="gene ID" value="SMRG1_31840"/>
</dbReference>
<comment type="function">
    <text evidence="1">Actins are highly conserved proteins that are involved in various types of cell motility and are ubiquitously expressed in all eukaryotic cells.</text>
</comment>